<evidence type="ECO:0000313" key="2">
    <source>
        <dbReference type="EMBL" id="AIJ47197.1"/>
    </source>
</evidence>
<dbReference type="InterPro" id="IPR010752">
    <property type="entry name" value="DUF1329"/>
</dbReference>
<sequence length="458" mass="51140">MKNKTMNMALLLCMGLLSAGAACAKVPAAEADKLGKELTCTGAIRAGNADGSIPPFTGKILGVPPGVKFTRSVGQFQPDIYAHEKPLFEITAANMAQYGDKLSEGQKALLGKFPASMRIPVYPGHRDFRYDDDICAVAKRNAQEAEITNDGNGVKGYMGALPFPIPKSGVELLWNNLMPSRASTEEVERDMALVGAGGDIAWGRTSYIQLSRYDSKENLGKPNEGKYAYVTNFSILPEREKGGVILSIEPMNFGTDKRLAWNYDPGTRRVRQLPEFGYDQPSPGTSGKATIDSERLFNGGSERYEWTMHGKREMFVPANTFRINQPLKYADLLKPGHPNPAYTRYELRRVWVLEGKLKPGFRHLYSKRVMFIDEDTGHAVSGDFYDARGQLWQHAEINYYYAYDIRKWHAGTSFYYDLNVGSYVSMNLVQERPKAPILGKDNLKPSQYTPEAIRNLGN</sequence>
<keyword evidence="1" id="KW-0732">Signal</keyword>
<protein>
    <submittedName>
        <fullName evidence="2">Sigma E regulatory protein, MucB/RseB</fullName>
    </submittedName>
</protein>
<dbReference type="PROSITE" id="PS51257">
    <property type="entry name" value="PROKAR_LIPOPROTEIN"/>
    <property type="match status" value="1"/>
</dbReference>
<feature type="signal peptide" evidence="1">
    <location>
        <begin position="1"/>
        <end position="24"/>
    </location>
</feature>
<evidence type="ECO:0000256" key="1">
    <source>
        <dbReference type="SAM" id="SignalP"/>
    </source>
</evidence>
<accession>A0A076PV19</accession>
<dbReference type="HOGENOM" id="CLU_048734_0_0_4"/>
<dbReference type="KEGG" id="ctes:O987_15430"/>
<evidence type="ECO:0000313" key="3">
    <source>
        <dbReference type="Proteomes" id="UP000028782"/>
    </source>
</evidence>
<dbReference type="AlphaFoldDB" id="A0A076PV19"/>
<organism evidence="2 3">
    <name type="scientific">Comamonas testosteroni TK102</name>
    <dbReference type="NCBI Taxonomy" id="1392005"/>
    <lineage>
        <taxon>Bacteria</taxon>
        <taxon>Pseudomonadati</taxon>
        <taxon>Pseudomonadota</taxon>
        <taxon>Betaproteobacteria</taxon>
        <taxon>Burkholderiales</taxon>
        <taxon>Comamonadaceae</taxon>
        <taxon>Comamonas</taxon>
    </lineage>
</organism>
<dbReference type="CDD" id="cd16329">
    <property type="entry name" value="LolA_like"/>
    <property type="match status" value="1"/>
</dbReference>
<feature type="chain" id="PRO_5001716113" evidence="1">
    <location>
        <begin position="25"/>
        <end position="458"/>
    </location>
</feature>
<dbReference type="RefSeq" id="WP_043373158.1">
    <property type="nucleotide sequence ID" value="NZ_CP006704.1"/>
</dbReference>
<proteinExistence type="predicted"/>
<dbReference type="Pfam" id="PF07044">
    <property type="entry name" value="DUF1329"/>
    <property type="match status" value="1"/>
</dbReference>
<dbReference type="Gene3D" id="2.50.20.10">
    <property type="entry name" value="Lipoprotein localisation LolA/LolB/LppX"/>
    <property type="match status" value="1"/>
</dbReference>
<dbReference type="EMBL" id="CP006704">
    <property type="protein sequence ID" value="AIJ47197.1"/>
    <property type="molecule type" value="Genomic_DNA"/>
</dbReference>
<gene>
    <name evidence="2" type="ORF">O987_15430</name>
</gene>
<dbReference type="Proteomes" id="UP000028782">
    <property type="component" value="Chromosome"/>
</dbReference>
<name>A0A076PV19_COMTE</name>
<reference evidence="2 3" key="1">
    <citation type="journal article" date="2014" name="Genome Announc.">
        <title>Complete Genome Sequence of Polychlorinated Biphenyl Degrader Comamonas testosteroni TK102 (NBRC 109938).</title>
        <authorList>
            <person name="Fukuda K."/>
            <person name="Hosoyama A."/>
            <person name="Tsuchikane K."/>
            <person name="Ohji S."/>
            <person name="Yamazoe A."/>
            <person name="Fujita N."/>
            <person name="Shintani M."/>
            <person name="Kimbara K."/>
        </authorList>
    </citation>
    <scope>NUCLEOTIDE SEQUENCE [LARGE SCALE GENOMIC DNA]</scope>
    <source>
        <strain evidence="2">TK102</strain>
    </source>
</reference>